<reference evidence="1 2" key="2">
    <citation type="journal article" date="2022" name="Mol. Ecol. Resour.">
        <title>The genomes of chicory, endive, great burdock and yacon provide insights into Asteraceae paleo-polyploidization history and plant inulin production.</title>
        <authorList>
            <person name="Fan W."/>
            <person name="Wang S."/>
            <person name="Wang H."/>
            <person name="Wang A."/>
            <person name="Jiang F."/>
            <person name="Liu H."/>
            <person name="Zhao H."/>
            <person name="Xu D."/>
            <person name="Zhang Y."/>
        </authorList>
    </citation>
    <scope>NUCLEOTIDE SEQUENCE [LARGE SCALE GENOMIC DNA]</scope>
    <source>
        <strain evidence="2">cv. Punajuju</strain>
        <tissue evidence="1">Leaves</tissue>
    </source>
</reference>
<gene>
    <name evidence="1" type="ORF">L2E82_21501</name>
</gene>
<sequence>MFASLLSNRSILHDTYPPPSSGALYISYQYRSSNLGFSLKTPSKNRRHNNRIPQAVADMSLQHQDFKNQHASDFSRMQHASNMTDNKEEKRRKEQRHRKLSFHQVFLVSEVELNIYIEIDDFDGSLILMAAGDTFRAAPSDQLGIWAERTGCKIVLAEKEKAKASSGR</sequence>
<protein>
    <submittedName>
        <fullName evidence="1">Uncharacterized protein</fullName>
    </submittedName>
</protein>
<keyword evidence="2" id="KW-1185">Reference proteome</keyword>
<dbReference type="Proteomes" id="UP001055811">
    <property type="component" value="Linkage Group LG04"/>
</dbReference>
<organism evidence="1 2">
    <name type="scientific">Cichorium intybus</name>
    <name type="common">Chicory</name>
    <dbReference type="NCBI Taxonomy" id="13427"/>
    <lineage>
        <taxon>Eukaryota</taxon>
        <taxon>Viridiplantae</taxon>
        <taxon>Streptophyta</taxon>
        <taxon>Embryophyta</taxon>
        <taxon>Tracheophyta</taxon>
        <taxon>Spermatophyta</taxon>
        <taxon>Magnoliopsida</taxon>
        <taxon>eudicotyledons</taxon>
        <taxon>Gunneridae</taxon>
        <taxon>Pentapetalae</taxon>
        <taxon>asterids</taxon>
        <taxon>campanulids</taxon>
        <taxon>Asterales</taxon>
        <taxon>Asteraceae</taxon>
        <taxon>Cichorioideae</taxon>
        <taxon>Cichorieae</taxon>
        <taxon>Cichoriinae</taxon>
        <taxon>Cichorium</taxon>
    </lineage>
</organism>
<reference evidence="2" key="1">
    <citation type="journal article" date="2022" name="Mol. Ecol. Resour.">
        <title>The genomes of chicory, endive, great burdock and yacon provide insights into Asteraceae palaeo-polyploidization history and plant inulin production.</title>
        <authorList>
            <person name="Fan W."/>
            <person name="Wang S."/>
            <person name="Wang H."/>
            <person name="Wang A."/>
            <person name="Jiang F."/>
            <person name="Liu H."/>
            <person name="Zhao H."/>
            <person name="Xu D."/>
            <person name="Zhang Y."/>
        </authorList>
    </citation>
    <scope>NUCLEOTIDE SEQUENCE [LARGE SCALE GENOMIC DNA]</scope>
    <source>
        <strain evidence="2">cv. Punajuju</strain>
    </source>
</reference>
<name>A0ACB9DWV9_CICIN</name>
<evidence type="ECO:0000313" key="2">
    <source>
        <dbReference type="Proteomes" id="UP001055811"/>
    </source>
</evidence>
<accession>A0ACB9DWV9</accession>
<comment type="caution">
    <text evidence="1">The sequence shown here is derived from an EMBL/GenBank/DDBJ whole genome shotgun (WGS) entry which is preliminary data.</text>
</comment>
<proteinExistence type="predicted"/>
<evidence type="ECO:0000313" key="1">
    <source>
        <dbReference type="EMBL" id="KAI3750732.1"/>
    </source>
</evidence>
<dbReference type="EMBL" id="CM042012">
    <property type="protein sequence ID" value="KAI3750732.1"/>
    <property type="molecule type" value="Genomic_DNA"/>
</dbReference>